<dbReference type="InterPro" id="IPR057929">
    <property type="entry name" value="RamC_N"/>
</dbReference>
<proteinExistence type="predicted"/>
<dbReference type="InterPro" id="IPR058053">
    <property type="entry name" value="RamC_C"/>
</dbReference>
<dbReference type="InterPro" id="IPR000719">
    <property type="entry name" value="Prot_kinase_dom"/>
</dbReference>
<keyword evidence="4" id="KW-1185">Reference proteome</keyword>
<feature type="region of interest" description="Disordered" evidence="1">
    <location>
        <begin position="189"/>
        <end position="213"/>
    </location>
</feature>
<dbReference type="PROSITE" id="PS50011">
    <property type="entry name" value="PROTEIN_KINASE_DOM"/>
    <property type="match status" value="1"/>
</dbReference>
<dbReference type="Gene3D" id="1.10.510.10">
    <property type="entry name" value="Transferase(Phosphotransferase) domain 1"/>
    <property type="match status" value="1"/>
</dbReference>
<organism evidence="3 4">
    <name type="scientific">Streptomyces avidinii</name>
    <dbReference type="NCBI Taxonomy" id="1895"/>
    <lineage>
        <taxon>Bacteria</taxon>
        <taxon>Bacillati</taxon>
        <taxon>Actinomycetota</taxon>
        <taxon>Actinomycetes</taxon>
        <taxon>Kitasatosporales</taxon>
        <taxon>Streptomycetaceae</taxon>
        <taxon>Streptomyces</taxon>
    </lineage>
</organism>
<dbReference type="InterPro" id="IPR053524">
    <property type="entry name" value="Aerial_hyphae_peptide-synth"/>
</dbReference>
<evidence type="ECO:0000313" key="4">
    <source>
        <dbReference type="Proteomes" id="UP001519310"/>
    </source>
</evidence>
<dbReference type="InterPro" id="IPR012341">
    <property type="entry name" value="6hp_glycosidase-like_sf"/>
</dbReference>
<name>A0ABS4L3R1_STRAV</name>
<dbReference type="SUPFAM" id="SSF56112">
    <property type="entry name" value="Protein kinase-like (PK-like)"/>
    <property type="match status" value="1"/>
</dbReference>
<comment type="caution">
    <text evidence="3">The sequence shown here is derived from an EMBL/GenBank/DDBJ whole genome shotgun (WGS) entry which is preliminary data.</text>
</comment>
<evidence type="ECO:0000313" key="3">
    <source>
        <dbReference type="EMBL" id="MBP2036739.1"/>
    </source>
</evidence>
<dbReference type="SMART" id="SM01260">
    <property type="entry name" value="LANC_like"/>
    <property type="match status" value="1"/>
</dbReference>
<protein>
    <recommendedName>
        <fullName evidence="2">Protein kinase domain-containing protein</fullName>
    </recommendedName>
</protein>
<dbReference type="SMART" id="SM00220">
    <property type="entry name" value="S_TKc"/>
    <property type="match status" value="1"/>
</dbReference>
<evidence type="ECO:0000259" key="2">
    <source>
        <dbReference type="PROSITE" id="PS50011"/>
    </source>
</evidence>
<sequence>MRNERWVYRFLFAWNDTLFFDPLDVSYEPNADHFLAAFDERVRARFVRSGIWWSHRHNQNLPAQGWKIHISSSHRHVREVATSVIGHLTEREIDFKIALDLNVFEMLNSKAISRGSGGKLVTVYPRDDDEFRTCLADLARLLKGIEGAYVLSDLRYRDSKALYFRYGQFLDTHAVDVLGRRLPRILGPDGPVPDDRRPGHAQPSWVPWPFDDWQPAGEEEGDDGLLGGRFRVTGAIQFSNSGGVYTAEDTEDDDRPVVLKEARPHTNVNPRQDHDAVDILGREWMFLNRLADVGAYPAPIARFRHWEHHYIAEEFVDSSDMRSVLLERNPLARPGFDIEQSREYLRIFLAVFRGLAHAIRAAHERGVILADFTAANLLIDPDTHEVTIVDLEACRLAGSAGESGRSGGRSPGEGAEAALEKPVELYTPGFSLSRNRFKAYGPEGDRYALASTMAYFVFPIAAMSYLREDVLDLYRIFITEGLGWPARVHELITDLARDRIDLDGVLKALEDEADLLDRVETAPERPVVEERLALAEAEAAVGSFVLATADTGRATLFPVDPFAHVTNPLSLGFGATGVLWALNASGIPVRPEWRAWLSRKLAGIDPARYPDGLMNGLSGIAWAADTLGLGIQARELLAQANRRAVEKGDHTFYYGLSGVGMTNLRFFLRSHDPRDLAAAQECAQALCETVQRDGGRAHWLNEFSTKGPLTGLGFGQAGVAMFLLRMHQVTGEARYLRLGREALAWEMAHARPIDDDGGPVMFEHEGTMEPYVEVGSAGVLKVLLRYGDLDAARTVLRGLDVRYSVMPGYAFGMAGVADALLDAARFTGHRSYRDTALRQLDFVRRVFLFEPAERFGLPRTDDRPPLLALPGDGLLRCSTDYLTGSAGVLRVLHRVNRGGPADFLLDEVGR</sequence>
<dbReference type="RefSeq" id="WP_189966315.1">
    <property type="nucleotide sequence ID" value="NZ_BMVL01000003.1"/>
</dbReference>
<gene>
    <name evidence="3" type="ORF">J2Z77_002539</name>
</gene>
<dbReference type="Gene3D" id="1.50.10.10">
    <property type="match status" value="1"/>
</dbReference>
<dbReference type="InterPro" id="IPR011009">
    <property type="entry name" value="Kinase-like_dom_sf"/>
</dbReference>
<dbReference type="Proteomes" id="UP001519310">
    <property type="component" value="Unassembled WGS sequence"/>
</dbReference>
<dbReference type="InterPro" id="IPR007822">
    <property type="entry name" value="LANC-like"/>
</dbReference>
<evidence type="ECO:0000256" key="1">
    <source>
        <dbReference type="SAM" id="MobiDB-lite"/>
    </source>
</evidence>
<accession>A0ABS4L3R1</accession>
<feature type="domain" description="Protein kinase" evidence="2">
    <location>
        <begin position="230"/>
        <end position="528"/>
    </location>
</feature>
<dbReference type="EMBL" id="JAGGLQ010000004">
    <property type="protein sequence ID" value="MBP2036739.1"/>
    <property type="molecule type" value="Genomic_DNA"/>
</dbReference>
<dbReference type="SUPFAM" id="SSF158745">
    <property type="entry name" value="LanC-like"/>
    <property type="match status" value="1"/>
</dbReference>
<dbReference type="NCBIfam" id="NF038151">
    <property type="entry name" value="lanthi_synth_III"/>
    <property type="match status" value="1"/>
</dbReference>
<dbReference type="Pfam" id="PF25816">
    <property type="entry name" value="RamC_N"/>
    <property type="match status" value="1"/>
</dbReference>
<dbReference type="CDD" id="cd04791">
    <property type="entry name" value="LanC_SerThrkinase"/>
    <property type="match status" value="1"/>
</dbReference>
<dbReference type="Pfam" id="PF05147">
    <property type="entry name" value="LANC_like"/>
    <property type="match status" value="1"/>
</dbReference>
<reference evidence="3 4" key="1">
    <citation type="submission" date="2021-03" db="EMBL/GenBank/DDBJ databases">
        <title>Genomic Encyclopedia of Type Strains, Phase IV (KMG-IV): sequencing the most valuable type-strain genomes for metagenomic binning, comparative biology and taxonomic classification.</title>
        <authorList>
            <person name="Goeker M."/>
        </authorList>
    </citation>
    <scope>NUCLEOTIDE SEQUENCE [LARGE SCALE GENOMIC DNA]</scope>
    <source>
        <strain evidence="3 4">DSM 40526</strain>
    </source>
</reference>